<dbReference type="InterPro" id="IPR029063">
    <property type="entry name" value="SAM-dependent_MTases_sf"/>
</dbReference>
<evidence type="ECO:0000313" key="3">
    <source>
        <dbReference type="Proteomes" id="UP000660262"/>
    </source>
</evidence>
<dbReference type="PANTHER" id="PTHR42912:SF81">
    <property type="entry name" value="METHYLTRANSFERASE DOMAIN-CONTAINING PROTEIN"/>
    <property type="match status" value="1"/>
</dbReference>
<name>A0A830HI94_9CHLO</name>
<evidence type="ECO:0000313" key="2">
    <source>
        <dbReference type="EMBL" id="GHP05009.1"/>
    </source>
</evidence>
<dbReference type="AlphaFoldDB" id="A0A830HI94"/>
<proteinExistence type="predicted"/>
<dbReference type="CDD" id="cd02440">
    <property type="entry name" value="AdoMet_MTases"/>
    <property type="match status" value="1"/>
</dbReference>
<dbReference type="InterPro" id="IPR050508">
    <property type="entry name" value="Methyltransf_Superfamily"/>
</dbReference>
<dbReference type="SUPFAM" id="SSF53335">
    <property type="entry name" value="S-adenosyl-L-methionine-dependent methyltransferases"/>
    <property type="match status" value="1"/>
</dbReference>
<evidence type="ECO:0000259" key="1">
    <source>
        <dbReference type="Pfam" id="PF13649"/>
    </source>
</evidence>
<keyword evidence="3" id="KW-1185">Reference proteome</keyword>
<reference evidence="2" key="1">
    <citation type="submission" date="2020-10" db="EMBL/GenBank/DDBJ databases">
        <title>Unveiling of a novel bifunctional photoreceptor, Dualchrome1, isolated from a cosmopolitan green alga.</title>
        <authorList>
            <person name="Suzuki S."/>
            <person name="Kawachi M."/>
        </authorList>
    </citation>
    <scope>NUCLEOTIDE SEQUENCE</scope>
    <source>
        <strain evidence="2">NIES 2893</strain>
    </source>
</reference>
<dbReference type="Proteomes" id="UP000660262">
    <property type="component" value="Unassembled WGS sequence"/>
</dbReference>
<feature type="domain" description="Methyltransferase" evidence="1">
    <location>
        <begin position="352"/>
        <end position="456"/>
    </location>
</feature>
<dbReference type="Pfam" id="PF13649">
    <property type="entry name" value="Methyltransf_25"/>
    <property type="match status" value="1"/>
</dbReference>
<dbReference type="PANTHER" id="PTHR42912">
    <property type="entry name" value="METHYLTRANSFERASE"/>
    <property type="match status" value="1"/>
</dbReference>
<dbReference type="InterPro" id="IPR041698">
    <property type="entry name" value="Methyltransf_25"/>
</dbReference>
<dbReference type="EMBL" id="BNJQ01000009">
    <property type="protein sequence ID" value="GHP05009.1"/>
    <property type="molecule type" value="Genomic_DNA"/>
</dbReference>
<protein>
    <recommendedName>
        <fullName evidence="1">Methyltransferase domain-containing protein</fullName>
    </recommendedName>
</protein>
<dbReference type="OrthoDB" id="3647at2759"/>
<accession>A0A830HI94</accession>
<comment type="caution">
    <text evidence="2">The sequence shown here is derived from an EMBL/GenBank/DDBJ whole genome shotgun (WGS) entry which is preliminary data.</text>
</comment>
<organism evidence="2 3">
    <name type="scientific">Pycnococcus provasolii</name>
    <dbReference type="NCBI Taxonomy" id="41880"/>
    <lineage>
        <taxon>Eukaryota</taxon>
        <taxon>Viridiplantae</taxon>
        <taxon>Chlorophyta</taxon>
        <taxon>Pseudoscourfieldiophyceae</taxon>
        <taxon>Pseudoscourfieldiales</taxon>
        <taxon>Pycnococcaceae</taxon>
        <taxon>Pycnococcus</taxon>
    </lineage>
</organism>
<dbReference type="GO" id="GO:0008168">
    <property type="term" value="F:methyltransferase activity"/>
    <property type="evidence" value="ECO:0007669"/>
    <property type="project" value="TreeGrafter"/>
</dbReference>
<gene>
    <name evidence="2" type="ORF">PPROV_000376100</name>
</gene>
<dbReference type="Gene3D" id="3.40.50.150">
    <property type="entry name" value="Vaccinia Virus protein VP39"/>
    <property type="match status" value="1"/>
</dbReference>
<sequence length="526" mass="57634">MACSQRAWYTPATPRGAALAVLPRRRLSGTTCKAAQSKTVNAASAVPQEQVPQEEVDVPFSSFEELEAGSSLDDDVVRFLPPPEARPGAVDRTNFACDDSCDFWTEWTYSDLPGGGGVESLLDQLRALQSSATSTEAFTYWGYHIARTLFFTVQGAAGLVYSRGGMARNPFTQARVGNTGNQVSSESTLTADGGDAADSLDASLGVSTIARLVAETIAAYRIDLKRIEAGYFKAPYDMNPAHRQFNPLYVADKARRFFDEANRTLERAEKGAAGNVQAPIGSNESLYPEYYRHAFHYQSDGWLSTWSAKVYETSTETLFLGRQDSMQRSSLVPLGKFLKSPSFGATGEGARVLEVAAGTGRFATFVRDSYPGVDMTVTDLSPYYLEEARENGSYWESLQVGKSVGPASYVQANAESLPFEEASYDAVVSVYLFHELPADAQEAVFREAYRVLKPGGIFVLTDSQQLGDRPATDKTIGLFGDFAEPYYRAYIRRDFGALGKEMGFTCEEKCQNSSSKTLSFRKPSME</sequence>